<proteinExistence type="predicted"/>
<evidence type="ECO:0000313" key="2">
    <source>
        <dbReference type="EMBL" id="XCO00078.1"/>
    </source>
</evidence>
<name>A0AAU8MHB5_9CAUD</name>
<feature type="transmembrane region" description="Helical" evidence="1">
    <location>
        <begin position="109"/>
        <end position="126"/>
    </location>
</feature>
<evidence type="ECO:0000256" key="1">
    <source>
        <dbReference type="SAM" id="Phobius"/>
    </source>
</evidence>
<protein>
    <submittedName>
        <fullName evidence="2">Hemolysin XhlA</fullName>
    </submittedName>
</protein>
<keyword evidence="1" id="KW-1133">Transmembrane helix</keyword>
<accession>A0AAU8MHB5</accession>
<keyword evidence="1" id="KW-0812">Transmembrane</keyword>
<reference evidence="2" key="1">
    <citation type="submission" date="2024-06" db="EMBL/GenBank/DDBJ databases">
        <title>Intestivirid acquisition increases across infancy in a wild primate population.</title>
        <authorList>
            <person name="Schneider-Creas I.A."/>
            <person name="Moya I.L."/>
            <person name="Chiou K.L."/>
            <person name="Baniel A."/>
            <person name="Azanaw Haile A."/>
            <person name="Kebede F."/>
            <person name="Abebe B."/>
            <person name="Snyder-Mackler N."/>
            <person name="Varsani A."/>
        </authorList>
    </citation>
    <scope>NUCLEOTIDE SEQUENCE</scope>
    <source>
        <strain evidence="2">Int_RNL_2018_1252_VOL</strain>
    </source>
</reference>
<organism evidence="2">
    <name type="scientific">Geladintestivirus 5</name>
    <dbReference type="NCBI Taxonomy" id="3233137"/>
    <lineage>
        <taxon>Viruses</taxon>
        <taxon>Duplodnaviria</taxon>
        <taxon>Heunggongvirae</taxon>
        <taxon>Uroviricota</taxon>
        <taxon>Caudoviricetes</taxon>
        <taxon>Crassvirales</taxon>
    </lineage>
</organism>
<sequence length="127" mass="14415">MQKLLKLKVLIMIALLSCSTNLYANDYHNSFTGEVVQEDSVLVSYDDLKVVNGKLIELKYEKETNNILRTIIRNDSLIIDTLTVNNIRLTSDIQLLNKSNKKYKKQRNVGFGIGIMGVIVAIIMLIK</sequence>
<keyword evidence="1" id="KW-0472">Membrane</keyword>
<dbReference type="EMBL" id="PP965495">
    <property type="protein sequence ID" value="XCO00078.1"/>
    <property type="molecule type" value="Genomic_DNA"/>
</dbReference>